<evidence type="ECO:0000256" key="2">
    <source>
        <dbReference type="ARBA" id="ARBA00022801"/>
    </source>
</evidence>
<evidence type="ECO:0000256" key="1">
    <source>
        <dbReference type="ARBA" id="ARBA00005641"/>
    </source>
</evidence>
<dbReference type="SUPFAM" id="SSF51445">
    <property type="entry name" value="(Trans)glycosidases"/>
    <property type="match status" value="1"/>
</dbReference>
<reference evidence="10 11" key="1">
    <citation type="journal article" date="2012" name="Eukaryot. Cell">
        <title>Draft genome sequence of CBS 2479, the standard type strain of Trichosporon asahii.</title>
        <authorList>
            <person name="Yang R.Y."/>
            <person name="Li H.T."/>
            <person name="Zhu H."/>
            <person name="Zhou G.P."/>
            <person name="Wang M."/>
            <person name="Wang L."/>
        </authorList>
    </citation>
    <scope>NUCLEOTIDE SEQUENCE [LARGE SCALE GENOMIC DNA]</scope>
    <source>
        <strain evidence="11">ATCC 90039 / CBS 2479 / JCM 2466 / KCTC 7840 / NCYC 2677 / UAMH 7654</strain>
    </source>
</reference>
<dbReference type="EMBL" id="ALBS01000260">
    <property type="protein sequence ID" value="EJT47247.1"/>
    <property type="molecule type" value="Genomic_DNA"/>
</dbReference>
<evidence type="ECO:0000256" key="4">
    <source>
        <dbReference type="ARBA" id="ARBA00023316"/>
    </source>
</evidence>
<keyword evidence="4" id="KW-0961">Cell wall biogenesis/degradation</keyword>
<evidence type="ECO:0000256" key="5">
    <source>
        <dbReference type="ARBA" id="ARBA00036824"/>
    </source>
</evidence>
<keyword evidence="2 7" id="KW-0378">Hydrolase</keyword>
<dbReference type="Proteomes" id="UP000002748">
    <property type="component" value="Unassembled WGS sequence"/>
</dbReference>
<dbReference type="KEGG" id="tasa:A1Q1_04009"/>
<dbReference type="Pfam" id="PF00150">
    <property type="entry name" value="Cellulase"/>
    <property type="match status" value="1"/>
</dbReference>
<dbReference type="RefSeq" id="XP_014177861.1">
    <property type="nucleotide sequence ID" value="XM_014322386.1"/>
</dbReference>
<dbReference type="InterPro" id="IPR050386">
    <property type="entry name" value="Glycosyl_hydrolase_5"/>
</dbReference>
<proteinExistence type="inferred from homology"/>
<gene>
    <name evidence="10" type="ORF">A1Q1_04009</name>
</gene>
<dbReference type="PANTHER" id="PTHR31297:SF42">
    <property type="entry name" value="GLYCOSIDE HYDROLASE FAMILY 5 DOMAIN-CONTAINING PROTEIN"/>
    <property type="match status" value="1"/>
</dbReference>
<name>J6EWP5_TRIAS</name>
<feature type="domain" description="Glycoside hydrolase family 5" evidence="9">
    <location>
        <begin position="99"/>
        <end position="364"/>
    </location>
</feature>
<dbReference type="Gene3D" id="3.20.20.80">
    <property type="entry name" value="Glycosidases"/>
    <property type="match status" value="1"/>
</dbReference>
<dbReference type="VEuPathDB" id="FungiDB:A1Q1_04009"/>
<evidence type="ECO:0000256" key="8">
    <source>
        <dbReference type="SAM" id="SignalP"/>
    </source>
</evidence>
<comment type="catalytic activity">
    <reaction evidence="5">
        <text>Successive hydrolysis of beta-D-glucose units from the non-reducing ends of (1-&gt;3)-beta-D-glucans, releasing alpha-glucose.</text>
        <dbReference type="EC" id="3.2.1.58"/>
    </reaction>
</comment>
<dbReference type="GO" id="GO:0005576">
    <property type="term" value="C:extracellular region"/>
    <property type="evidence" value="ECO:0007669"/>
    <property type="project" value="TreeGrafter"/>
</dbReference>
<dbReference type="InterPro" id="IPR001547">
    <property type="entry name" value="Glyco_hydro_5"/>
</dbReference>
<dbReference type="HOGENOM" id="CLU_004624_0_2_1"/>
<dbReference type="InterPro" id="IPR017853">
    <property type="entry name" value="GH"/>
</dbReference>
<protein>
    <recommendedName>
        <fullName evidence="6">glucan 1,3-beta-glucosidase</fullName>
        <ecNumber evidence="6">3.2.1.58</ecNumber>
    </recommendedName>
</protein>
<organism evidence="10 11">
    <name type="scientific">Trichosporon asahii var. asahii (strain ATCC 90039 / CBS 2479 / JCM 2466 / KCTC 7840 / NBRC 103889/ NCYC 2677 / UAMH 7654)</name>
    <name type="common">Yeast</name>
    <dbReference type="NCBI Taxonomy" id="1186058"/>
    <lineage>
        <taxon>Eukaryota</taxon>
        <taxon>Fungi</taxon>
        <taxon>Dikarya</taxon>
        <taxon>Basidiomycota</taxon>
        <taxon>Agaricomycotina</taxon>
        <taxon>Tremellomycetes</taxon>
        <taxon>Trichosporonales</taxon>
        <taxon>Trichosporonaceae</taxon>
        <taxon>Trichosporon</taxon>
    </lineage>
</organism>
<accession>J6EWP5</accession>
<evidence type="ECO:0000259" key="9">
    <source>
        <dbReference type="Pfam" id="PF00150"/>
    </source>
</evidence>
<dbReference type="OrthoDB" id="62120at2759"/>
<feature type="chain" id="PRO_5003787256" description="glucan 1,3-beta-glucosidase" evidence="8">
    <location>
        <begin position="20"/>
        <end position="439"/>
    </location>
</feature>
<evidence type="ECO:0000313" key="11">
    <source>
        <dbReference type="Proteomes" id="UP000002748"/>
    </source>
</evidence>
<dbReference type="PANTHER" id="PTHR31297">
    <property type="entry name" value="GLUCAN ENDO-1,6-BETA-GLUCOSIDASE B"/>
    <property type="match status" value="1"/>
</dbReference>
<dbReference type="AlphaFoldDB" id="J6EWP5"/>
<evidence type="ECO:0000313" key="10">
    <source>
        <dbReference type="EMBL" id="EJT47247.1"/>
    </source>
</evidence>
<dbReference type="FunFam" id="3.20.20.80:FF:000033">
    <property type="entry name" value="Glucan 1,3-beta-glucosidase A"/>
    <property type="match status" value="1"/>
</dbReference>
<dbReference type="GO" id="GO:0009986">
    <property type="term" value="C:cell surface"/>
    <property type="evidence" value="ECO:0007669"/>
    <property type="project" value="TreeGrafter"/>
</dbReference>
<sequence length="439" mass="49438">MLLGQLSVLLSLLGGSALAAPFTQNNARSDNPDLEARISVNLGFPYGSEKIRGVNLGGWLVIEPWITPSLFDQTGNDGIIDEWTFGQNQDRGAAQSALRRHWDSWITEDDFRQIKAAGLNHVRIPIGYWAWDVSGGEPYIQGQLEYLDRAIGWARNTGLKVIIDLHGAPGSQNGFDNSGQYGHIGWPDSGNNLERTKNVLGQIAKKYADPQYWQVVTALCLLNEPAAFDGRVANVLRQFWRDAYGAARFPWGNSNQSGLLLIISDGFQPLSSWNNYMTEPNYQSVAVDNHYYQVFNCDLNRMNWDQHLQDICNKRNDWWSADLWLLVGEWSLATTDCARYLNGRGKGARYEGNHDGCSWVGSCNGKSGNGDNFSNEYKQFLRKSFDIYTQAMEQTGEGWTFWTWKAEEAAEWSYKDGMRLGFIPRNPTDHQTSLSSVCG</sequence>
<dbReference type="EC" id="3.2.1.58" evidence="6"/>
<dbReference type="GO" id="GO:0009251">
    <property type="term" value="P:glucan catabolic process"/>
    <property type="evidence" value="ECO:0007669"/>
    <property type="project" value="TreeGrafter"/>
</dbReference>
<evidence type="ECO:0000256" key="6">
    <source>
        <dbReference type="ARBA" id="ARBA00038929"/>
    </source>
</evidence>
<keyword evidence="8" id="KW-0732">Signal</keyword>
<evidence type="ECO:0000256" key="7">
    <source>
        <dbReference type="RuleBase" id="RU361153"/>
    </source>
</evidence>
<evidence type="ECO:0000256" key="3">
    <source>
        <dbReference type="ARBA" id="ARBA00023295"/>
    </source>
</evidence>
<comment type="similarity">
    <text evidence="1 7">Belongs to the glycosyl hydrolase 5 (cellulase A) family.</text>
</comment>
<comment type="caution">
    <text evidence="10">The sequence shown here is derived from an EMBL/GenBank/DDBJ whole genome shotgun (WGS) entry which is preliminary data.</text>
</comment>
<feature type="signal peptide" evidence="8">
    <location>
        <begin position="1"/>
        <end position="19"/>
    </location>
</feature>
<dbReference type="GO" id="GO:0071555">
    <property type="term" value="P:cell wall organization"/>
    <property type="evidence" value="ECO:0007669"/>
    <property type="project" value="UniProtKB-KW"/>
</dbReference>
<keyword evidence="3 7" id="KW-0326">Glycosidase</keyword>
<dbReference type="GeneID" id="25987522"/>
<dbReference type="GO" id="GO:0004338">
    <property type="term" value="F:glucan exo-1,3-beta-glucosidase activity"/>
    <property type="evidence" value="ECO:0007669"/>
    <property type="project" value="UniProtKB-EC"/>
</dbReference>